<evidence type="ECO:0000313" key="2">
    <source>
        <dbReference type="EMBL" id="SNX75117.1"/>
    </source>
</evidence>
<dbReference type="PANTHER" id="PTHR34386">
    <property type="entry name" value="GLUTAREDOXIN"/>
    <property type="match status" value="1"/>
</dbReference>
<evidence type="ECO:0000259" key="1">
    <source>
        <dbReference type="Pfam" id="PF00462"/>
    </source>
</evidence>
<name>A0A285D5M5_9BACI</name>
<dbReference type="Gene3D" id="3.40.30.10">
    <property type="entry name" value="Glutaredoxin"/>
    <property type="match status" value="1"/>
</dbReference>
<dbReference type="InterPro" id="IPR002109">
    <property type="entry name" value="Glutaredoxin"/>
</dbReference>
<dbReference type="AlphaFoldDB" id="A0A285D5M5"/>
<dbReference type="EMBL" id="OAOP01000011">
    <property type="protein sequence ID" value="SNX75117.1"/>
    <property type="molecule type" value="Genomic_DNA"/>
</dbReference>
<protein>
    <submittedName>
        <fullName evidence="2">Glutaredoxin 3</fullName>
    </submittedName>
</protein>
<dbReference type="InterPro" id="IPR051548">
    <property type="entry name" value="Grx-like_ET"/>
</dbReference>
<organism evidence="2 3">
    <name type="scientific">Bacillus oleivorans</name>
    <dbReference type="NCBI Taxonomy" id="1448271"/>
    <lineage>
        <taxon>Bacteria</taxon>
        <taxon>Bacillati</taxon>
        <taxon>Bacillota</taxon>
        <taxon>Bacilli</taxon>
        <taxon>Bacillales</taxon>
        <taxon>Bacillaceae</taxon>
        <taxon>Bacillus</taxon>
    </lineage>
</organism>
<dbReference type="RefSeq" id="WP_097160283.1">
    <property type="nucleotide sequence ID" value="NZ_JBEPMQ010000014.1"/>
</dbReference>
<dbReference type="PANTHER" id="PTHR34386:SF1">
    <property type="entry name" value="GLUTAREDOXIN-LIKE PROTEIN NRDH"/>
    <property type="match status" value="1"/>
</dbReference>
<dbReference type="Proteomes" id="UP000219546">
    <property type="component" value="Unassembled WGS sequence"/>
</dbReference>
<dbReference type="GO" id="GO:0045454">
    <property type="term" value="P:cell redox homeostasis"/>
    <property type="evidence" value="ECO:0007669"/>
    <property type="project" value="TreeGrafter"/>
</dbReference>
<proteinExistence type="predicted"/>
<feature type="domain" description="Glutaredoxin" evidence="1">
    <location>
        <begin position="5"/>
        <end position="64"/>
    </location>
</feature>
<dbReference type="PROSITE" id="PS51354">
    <property type="entry name" value="GLUTAREDOXIN_2"/>
    <property type="match status" value="1"/>
</dbReference>
<dbReference type="Pfam" id="PF00462">
    <property type="entry name" value="Glutaredoxin"/>
    <property type="match status" value="1"/>
</dbReference>
<dbReference type="OrthoDB" id="9795531at2"/>
<dbReference type="GO" id="GO:0009055">
    <property type="term" value="F:electron transfer activity"/>
    <property type="evidence" value="ECO:0007669"/>
    <property type="project" value="TreeGrafter"/>
</dbReference>
<gene>
    <name evidence="2" type="ORF">SAMN05877753_1119</name>
</gene>
<dbReference type="InterPro" id="IPR036249">
    <property type="entry name" value="Thioredoxin-like_sf"/>
</dbReference>
<accession>A0A285D5M5</accession>
<sequence>MNKNITLYTTTMCPICGMVRDFLTKMNIEYKEINVDFNPIEMIKLITKTRRFSVPQTNINGEWVFGFDPVRIIEVLNAKTEAN</sequence>
<evidence type="ECO:0000313" key="3">
    <source>
        <dbReference type="Proteomes" id="UP000219546"/>
    </source>
</evidence>
<reference evidence="2 3" key="1">
    <citation type="submission" date="2017-08" db="EMBL/GenBank/DDBJ databases">
        <authorList>
            <person name="de Groot N.N."/>
        </authorList>
    </citation>
    <scope>NUCLEOTIDE SEQUENCE [LARGE SCALE GENOMIC DNA]</scope>
    <source>
        <strain evidence="2 3">JC228</strain>
    </source>
</reference>
<keyword evidence="3" id="KW-1185">Reference proteome</keyword>
<dbReference type="SUPFAM" id="SSF52833">
    <property type="entry name" value="Thioredoxin-like"/>
    <property type="match status" value="1"/>
</dbReference>